<accession>A0ACB9VVD6</accession>
<sequence>MDPWLRTSRPPLSRPELPEELYKSVLAIYNILTLRMWADLDPAAQNEAREVAVCGKLITRSRSASSLRITLRVRNRIVPSVPLGLDTAHIKPSNTLGFHSQE</sequence>
<reference evidence="1" key="1">
    <citation type="submission" date="2022-05" db="EMBL/GenBank/DDBJ databases">
        <title>Chromosome-level genome of Chaenocephalus aceratus.</title>
        <authorList>
            <person name="Park H."/>
        </authorList>
    </citation>
    <scope>NUCLEOTIDE SEQUENCE</scope>
    <source>
        <strain evidence="1">KU_202001</strain>
    </source>
</reference>
<dbReference type="Proteomes" id="UP001057452">
    <property type="component" value="Chromosome 15"/>
</dbReference>
<name>A0ACB9VVD6_CHAAC</name>
<protein>
    <submittedName>
        <fullName evidence="1">Uncharacterized protein</fullName>
    </submittedName>
</protein>
<organism evidence="1 2">
    <name type="scientific">Chaenocephalus aceratus</name>
    <name type="common">Blackfin icefish</name>
    <name type="synonym">Chaenichthys aceratus</name>
    <dbReference type="NCBI Taxonomy" id="36190"/>
    <lineage>
        <taxon>Eukaryota</taxon>
        <taxon>Metazoa</taxon>
        <taxon>Chordata</taxon>
        <taxon>Craniata</taxon>
        <taxon>Vertebrata</taxon>
        <taxon>Euteleostomi</taxon>
        <taxon>Actinopterygii</taxon>
        <taxon>Neopterygii</taxon>
        <taxon>Teleostei</taxon>
        <taxon>Neoteleostei</taxon>
        <taxon>Acanthomorphata</taxon>
        <taxon>Eupercaria</taxon>
        <taxon>Perciformes</taxon>
        <taxon>Notothenioidei</taxon>
        <taxon>Channichthyidae</taxon>
        <taxon>Chaenocephalus</taxon>
    </lineage>
</organism>
<evidence type="ECO:0000313" key="1">
    <source>
        <dbReference type="EMBL" id="KAI4804074.1"/>
    </source>
</evidence>
<keyword evidence="2" id="KW-1185">Reference proteome</keyword>
<comment type="caution">
    <text evidence="1">The sequence shown here is derived from an EMBL/GenBank/DDBJ whole genome shotgun (WGS) entry which is preliminary data.</text>
</comment>
<proteinExistence type="predicted"/>
<dbReference type="EMBL" id="CM043799">
    <property type="protein sequence ID" value="KAI4804074.1"/>
    <property type="molecule type" value="Genomic_DNA"/>
</dbReference>
<evidence type="ECO:0000313" key="2">
    <source>
        <dbReference type="Proteomes" id="UP001057452"/>
    </source>
</evidence>
<gene>
    <name evidence="1" type="ORF">KUCAC02_025718</name>
</gene>